<dbReference type="AlphaFoldDB" id="A0A2S9Q3V1"/>
<dbReference type="GO" id="GO:0006099">
    <property type="term" value="P:tricarboxylic acid cycle"/>
    <property type="evidence" value="ECO:0007669"/>
    <property type="project" value="TreeGrafter"/>
</dbReference>
<sequence length="63" mass="6742">MNIHEYQAKAVLKEFGLPVSKGVPALTVEEAVKGAKELPGPLYVVKSQIHAGGRGKGKFKELP</sequence>
<organism evidence="3 4">
    <name type="scientific">Labrys okinawensis</name>
    <dbReference type="NCBI Taxonomy" id="346911"/>
    <lineage>
        <taxon>Bacteria</taxon>
        <taxon>Pseudomonadati</taxon>
        <taxon>Pseudomonadota</taxon>
        <taxon>Alphaproteobacteria</taxon>
        <taxon>Hyphomicrobiales</taxon>
        <taxon>Xanthobacteraceae</taxon>
        <taxon>Labrys</taxon>
    </lineage>
</organism>
<dbReference type="Gene3D" id="3.30.470.20">
    <property type="entry name" value="ATP-grasp fold, B domain"/>
    <property type="match status" value="1"/>
</dbReference>
<dbReference type="InterPro" id="IPR013650">
    <property type="entry name" value="ATP-grasp_succ-CoA_synth-type"/>
</dbReference>
<dbReference type="InterPro" id="IPR013815">
    <property type="entry name" value="ATP_grasp_subdomain_1"/>
</dbReference>
<keyword evidence="4" id="KW-1185">Reference proteome</keyword>
<keyword evidence="1" id="KW-0067">ATP-binding</keyword>
<keyword evidence="3" id="KW-0436">Ligase</keyword>
<dbReference type="Gene3D" id="3.30.1490.20">
    <property type="entry name" value="ATP-grasp fold, A domain"/>
    <property type="match status" value="1"/>
</dbReference>
<dbReference type="PROSITE" id="PS50975">
    <property type="entry name" value="ATP_GRASP"/>
    <property type="match status" value="1"/>
</dbReference>
<evidence type="ECO:0000313" key="3">
    <source>
        <dbReference type="EMBL" id="PRH84032.1"/>
    </source>
</evidence>
<dbReference type="SUPFAM" id="SSF56059">
    <property type="entry name" value="Glutathione synthetase ATP-binding domain-like"/>
    <property type="match status" value="1"/>
</dbReference>
<evidence type="ECO:0000256" key="1">
    <source>
        <dbReference type="PROSITE-ProRule" id="PRU00409"/>
    </source>
</evidence>
<gene>
    <name evidence="3" type="primary">sucC</name>
    <name evidence="3" type="ORF">C5L14_28560</name>
</gene>
<dbReference type="GO" id="GO:0004775">
    <property type="term" value="F:succinate-CoA ligase (ADP-forming) activity"/>
    <property type="evidence" value="ECO:0007669"/>
    <property type="project" value="UniProtKB-EC"/>
</dbReference>
<feature type="non-terminal residue" evidence="3">
    <location>
        <position position="63"/>
    </location>
</feature>
<dbReference type="GO" id="GO:0046872">
    <property type="term" value="F:metal ion binding"/>
    <property type="evidence" value="ECO:0007669"/>
    <property type="project" value="InterPro"/>
</dbReference>
<evidence type="ECO:0000259" key="2">
    <source>
        <dbReference type="PROSITE" id="PS50975"/>
    </source>
</evidence>
<dbReference type="EC" id="6.2.1.5" evidence="3"/>
<feature type="domain" description="ATP-grasp" evidence="2">
    <location>
        <begin position="9"/>
        <end position="55"/>
    </location>
</feature>
<dbReference type="GO" id="GO:0005524">
    <property type="term" value="F:ATP binding"/>
    <property type="evidence" value="ECO:0007669"/>
    <property type="project" value="UniProtKB-UniRule"/>
</dbReference>
<accession>A0A2S9Q3V1</accession>
<name>A0A2S9Q3V1_9HYPH</name>
<dbReference type="Proteomes" id="UP000237682">
    <property type="component" value="Unassembled WGS sequence"/>
</dbReference>
<dbReference type="GO" id="GO:0006104">
    <property type="term" value="P:succinyl-CoA metabolic process"/>
    <property type="evidence" value="ECO:0007669"/>
    <property type="project" value="TreeGrafter"/>
</dbReference>
<dbReference type="GO" id="GO:0005829">
    <property type="term" value="C:cytosol"/>
    <property type="evidence" value="ECO:0007669"/>
    <property type="project" value="TreeGrafter"/>
</dbReference>
<dbReference type="InterPro" id="IPR011761">
    <property type="entry name" value="ATP-grasp"/>
</dbReference>
<comment type="caution">
    <text evidence="3">The sequence shown here is derived from an EMBL/GenBank/DDBJ whole genome shotgun (WGS) entry which is preliminary data.</text>
</comment>
<dbReference type="PANTHER" id="PTHR11815">
    <property type="entry name" value="SUCCINYL-COA SYNTHETASE BETA CHAIN"/>
    <property type="match status" value="1"/>
</dbReference>
<dbReference type="GO" id="GO:0042709">
    <property type="term" value="C:succinate-CoA ligase complex"/>
    <property type="evidence" value="ECO:0007669"/>
    <property type="project" value="TreeGrafter"/>
</dbReference>
<keyword evidence="1" id="KW-0547">Nucleotide-binding</keyword>
<dbReference type="RefSeq" id="WP_342588441.1">
    <property type="nucleotide sequence ID" value="NZ_PUEJ01000016.1"/>
</dbReference>
<reference evidence="3 4" key="1">
    <citation type="submission" date="2018-02" db="EMBL/GenBank/DDBJ databases">
        <title>Whole genome sequencing of endophytic bacterium.</title>
        <authorList>
            <person name="Eedara R."/>
            <person name="Podile A.R."/>
        </authorList>
    </citation>
    <scope>NUCLEOTIDE SEQUENCE [LARGE SCALE GENOMIC DNA]</scope>
    <source>
        <strain evidence="3 4">RP1T</strain>
    </source>
</reference>
<proteinExistence type="predicted"/>
<protein>
    <submittedName>
        <fullName evidence="3">Succinate--CoA ligase subunit beta</fullName>
        <ecNumber evidence="3">6.2.1.5</ecNumber>
    </submittedName>
</protein>
<dbReference type="Pfam" id="PF08442">
    <property type="entry name" value="ATP-grasp_2"/>
    <property type="match status" value="1"/>
</dbReference>
<dbReference type="PANTHER" id="PTHR11815:SF10">
    <property type="entry name" value="SUCCINATE--COA LIGASE [GDP-FORMING] SUBUNIT BETA, MITOCHONDRIAL"/>
    <property type="match status" value="1"/>
</dbReference>
<dbReference type="EMBL" id="PUEJ01000016">
    <property type="protein sequence ID" value="PRH84032.1"/>
    <property type="molecule type" value="Genomic_DNA"/>
</dbReference>
<evidence type="ECO:0000313" key="4">
    <source>
        <dbReference type="Proteomes" id="UP000237682"/>
    </source>
</evidence>